<dbReference type="Pfam" id="PF00899">
    <property type="entry name" value="ThiF"/>
    <property type="match status" value="1"/>
</dbReference>
<feature type="compositionally biased region" description="Basic residues" evidence="11">
    <location>
        <begin position="152"/>
        <end position="167"/>
    </location>
</feature>
<comment type="catalytic activity">
    <reaction evidence="10">
        <text>2 [molybdopterin-synthase sulfur-carrier protein]-C-terminal-Gly-aminoethanethioate + cyclic pyranopterin phosphate + H2O = molybdopterin + 2 [molybdopterin-synthase sulfur-carrier protein]-C-terminal Gly-Gly + 2 H(+)</text>
        <dbReference type="Rhea" id="RHEA:26333"/>
        <dbReference type="Rhea" id="RHEA-COMP:12202"/>
        <dbReference type="Rhea" id="RHEA-COMP:19907"/>
        <dbReference type="ChEBI" id="CHEBI:15377"/>
        <dbReference type="ChEBI" id="CHEBI:15378"/>
        <dbReference type="ChEBI" id="CHEBI:58698"/>
        <dbReference type="ChEBI" id="CHEBI:59648"/>
        <dbReference type="ChEBI" id="CHEBI:90778"/>
        <dbReference type="ChEBI" id="CHEBI:232372"/>
        <dbReference type="EC" id="2.8.1.12"/>
    </reaction>
</comment>
<dbReference type="InterPro" id="IPR035985">
    <property type="entry name" value="Ubiquitin-activating_enz"/>
</dbReference>
<protein>
    <recommendedName>
        <fullName evidence="4">Molybdopterin synthase catalytic subunit</fullName>
        <ecNumber evidence="3">2.8.1.12</ecNumber>
    </recommendedName>
    <alternativeName>
        <fullName evidence="8">MPT synthase subunit 2</fullName>
    </alternativeName>
    <alternativeName>
        <fullName evidence="6">Molybdenum cofactor biosynthesis protein E</fullName>
    </alternativeName>
    <alternativeName>
        <fullName evidence="7">Molybdopterin-converting factor large subunit</fullName>
    </alternativeName>
    <alternativeName>
        <fullName evidence="9">Molybdopterin-converting factor subunit 2</fullName>
    </alternativeName>
</protein>
<comment type="similarity">
    <text evidence="2">Belongs to the MoaE family.</text>
</comment>
<dbReference type="RefSeq" id="WP_404634190.1">
    <property type="nucleotide sequence ID" value="NZ_JADIKM010000003.1"/>
</dbReference>
<evidence type="ECO:0000313" key="13">
    <source>
        <dbReference type="EMBL" id="MFK2905080.1"/>
    </source>
</evidence>
<evidence type="ECO:0000256" key="10">
    <source>
        <dbReference type="ARBA" id="ARBA00049878"/>
    </source>
</evidence>
<evidence type="ECO:0000313" key="14">
    <source>
        <dbReference type="Proteomes" id="UP001620460"/>
    </source>
</evidence>
<evidence type="ECO:0000256" key="11">
    <source>
        <dbReference type="SAM" id="MobiDB-lite"/>
    </source>
</evidence>
<keyword evidence="13" id="KW-0548">Nucleotidyltransferase</keyword>
<comment type="pathway">
    <text evidence="1">Cofactor biosynthesis; molybdopterin biosynthesis.</text>
</comment>
<dbReference type="SUPFAM" id="SSF54690">
    <property type="entry name" value="Molybdopterin synthase subunit MoaE"/>
    <property type="match status" value="1"/>
</dbReference>
<keyword evidence="14" id="KW-1185">Reference proteome</keyword>
<dbReference type="EC" id="2.8.1.12" evidence="3"/>
<comment type="caution">
    <text evidence="13">The sequence shown here is derived from an EMBL/GenBank/DDBJ whole genome shotgun (WGS) entry which is preliminary data.</text>
</comment>
<dbReference type="GO" id="GO:0016779">
    <property type="term" value="F:nucleotidyltransferase activity"/>
    <property type="evidence" value="ECO:0007669"/>
    <property type="project" value="UniProtKB-KW"/>
</dbReference>
<dbReference type="EMBL" id="JADIKM010000003">
    <property type="protein sequence ID" value="MFK2905080.1"/>
    <property type="molecule type" value="Genomic_DNA"/>
</dbReference>
<dbReference type="CDD" id="cd00757">
    <property type="entry name" value="ThiF_MoeB_HesA_family"/>
    <property type="match status" value="1"/>
</dbReference>
<evidence type="ECO:0000256" key="2">
    <source>
        <dbReference type="ARBA" id="ARBA00005426"/>
    </source>
</evidence>
<name>A0ABW8JXV9_9GAMM</name>
<dbReference type="Pfam" id="PF02391">
    <property type="entry name" value="MoaE"/>
    <property type="match status" value="1"/>
</dbReference>
<dbReference type="Proteomes" id="UP001620460">
    <property type="component" value="Unassembled WGS sequence"/>
</dbReference>
<evidence type="ECO:0000256" key="4">
    <source>
        <dbReference type="ARBA" id="ARBA00013858"/>
    </source>
</evidence>
<accession>A0ABW8JXV9</accession>
<sequence>MMRFDLTAAPADLAQLREELQHPGSGGFCAFEGWVRNNNEGREVSGLEYEAYTELAIAEGERILAEAAERYGVLAASAVHRVGDLKIGDLAVWIGASAPHRDEAFRACRYIIDEIKHRLPIWKKEHYLEGDTAWVACSHTERAHEMEAPHVHGNHHGHSHTHEHHHATERANFTPDYSRQTRLRDVGESGQAKLAAARVLVIGAGGLGVPVISYLAGAGVGTLGIVDHDVLDASNLHRQVMYDARDVGQRKVDLAARRVAALNPTVQVQTYAEPLTAETVVDVFAQYDLVVECTDDLASRYLASDAAVLTGTPVVLASVYQYEGQLQVVTGVPGEPCLRCLWPEPPAPGLAGSCVESGVLGPVPGVLGTMQAMEALKLLLGLPRPADHALQLVNLLDGTSQRLPIDASTGCALHGGCVAVARRALEQAQAEDDIERHFHHLDEAIAAGFAVVDVREADEIAAAPLHVTSLRIPSGEIAACSLAGIDRHVLLVCASGRRSALAARTLRERGVDAWSLAGGVVALTTSAAS</sequence>
<dbReference type="InterPro" id="IPR036563">
    <property type="entry name" value="MoaE_sf"/>
</dbReference>
<gene>
    <name evidence="13" type="ORF">ISP17_14045</name>
</gene>
<dbReference type="Gene3D" id="3.40.50.720">
    <property type="entry name" value="NAD(P)-binding Rossmann-like Domain"/>
    <property type="match status" value="1"/>
</dbReference>
<dbReference type="Gene3D" id="3.90.1170.40">
    <property type="entry name" value="Molybdopterin biosynthesis MoaE subunit"/>
    <property type="match status" value="1"/>
</dbReference>
<evidence type="ECO:0000256" key="5">
    <source>
        <dbReference type="ARBA" id="ARBA00026066"/>
    </source>
</evidence>
<evidence type="ECO:0000256" key="1">
    <source>
        <dbReference type="ARBA" id="ARBA00005046"/>
    </source>
</evidence>
<evidence type="ECO:0000256" key="8">
    <source>
        <dbReference type="ARBA" id="ARBA00030781"/>
    </source>
</evidence>
<dbReference type="PANTHER" id="PTHR10953">
    <property type="entry name" value="UBIQUITIN-ACTIVATING ENZYME E1"/>
    <property type="match status" value="1"/>
</dbReference>
<proteinExistence type="inferred from homology"/>
<feature type="domain" description="Rhodanese" evidence="12">
    <location>
        <begin position="445"/>
        <end position="525"/>
    </location>
</feature>
<comment type="subunit">
    <text evidence="5">Heterotetramer of 2 MoaD subunits and 2 MoaE subunits. Also stable as homodimer. The enzyme changes between these two forms during catalysis.</text>
</comment>
<evidence type="ECO:0000256" key="3">
    <source>
        <dbReference type="ARBA" id="ARBA00011950"/>
    </source>
</evidence>
<dbReference type="SUPFAM" id="SSF52821">
    <property type="entry name" value="Rhodanese/Cell cycle control phosphatase"/>
    <property type="match status" value="1"/>
</dbReference>
<dbReference type="PROSITE" id="PS50206">
    <property type="entry name" value="RHODANESE_3"/>
    <property type="match status" value="1"/>
</dbReference>
<organism evidence="13 14">
    <name type="scientific">Dyella ginsengisoli</name>
    <dbReference type="NCBI Taxonomy" id="363848"/>
    <lineage>
        <taxon>Bacteria</taxon>
        <taxon>Pseudomonadati</taxon>
        <taxon>Pseudomonadota</taxon>
        <taxon>Gammaproteobacteria</taxon>
        <taxon>Lysobacterales</taxon>
        <taxon>Rhodanobacteraceae</taxon>
        <taxon>Dyella</taxon>
    </lineage>
</organism>
<dbReference type="InterPro" id="IPR003448">
    <property type="entry name" value="Mopterin_biosynth_MoaE"/>
</dbReference>
<evidence type="ECO:0000259" key="12">
    <source>
        <dbReference type="PROSITE" id="PS50206"/>
    </source>
</evidence>
<dbReference type="Pfam" id="PF00581">
    <property type="entry name" value="Rhodanese"/>
    <property type="match status" value="1"/>
</dbReference>
<dbReference type="CDD" id="cd00756">
    <property type="entry name" value="MoaE"/>
    <property type="match status" value="1"/>
</dbReference>
<keyword evidence="13" id="KW-0808">Transferase</keyword>
<dbReference type="PANTHER" id="PTHR10953:SF102">
    <property type="entry name" value="ADENYLYLTRANSFERASE AND SULFURTRANSFERASE MOCS3"/>
    <property type="match status" value="1"/>
</dbReference>
<dbReference type="InterPro" id="IPR000594">
    <property type="entry name" value="ThiF_NAD_FAD-bd"/>
</dbReference>
<dbReference type="Gene3D" id="3.40.250.10">
    <property type="entry name" value="Rhodanese-like domain"/>
    <property type="match status" value="1"/>
</dbReference>
<dbReference type="InterPro" id="IPR045886">
    <property type="entry name" value="ThiF/MoeB/HesA"/>
</dbReference>
<evidence type="ECO:0000256" key="6">
    <source>
        <dbReference type="ARBA" id="ARBA00029745"/>
    </source>
</evidence>
<evidence type="ECO:0000256" key="7">
    <source>
        <dbReference type="ARBA" id="ARBA00030407"/>
    </source>
</evidence>
<evidence type="ECO:0000256" key="9">
    <source>
        <dbReference type="ARBA" id="ARBA00032474"/>
    </source>
</evidence>
<dbReference type="CDD" id="cd00158">
    <property type="entry name" value="RHOD"/>
    <property type="match status" value="1"/>
</dbReference>
<dbReference type="InterPro" id="IPR001763">
    <property type="entry name" value="Rhodanese-like_dom"/>
</dbReference>
<dbReference type="SUPFAM" id="SSF69572">
    <property type="entry name" value="Activating enzymes of the ubiquitin-like proteins"/>
    <property type="match status" value="1"/>
</dbReference>
<reference evidence="13 14" key="1">
    <citation type="submission" date="2020-10" db="EMBL/GenBank/DDBJ databases">
        <title>Phylogeny of dyella-like bacteria.</title>
        <authorList>
            <person name="Fu J."/>
        </authorList>
    </citation>
    <scope>NUCLEOTIDE SEQUENCE [LARGE SCALE GENOMIC DNA]</scope>
    <source>
        <strain evidence="13 14">Gsoil3046</strain>
    </source>
</reference>
<feature type="region of interest" description="Disordered" evidence="11">
    <location>
        <begin position="152"/>
        <end position="176"/>
    </location>
</feature>
<dbReference type="InterPro" id="IPR036873">
    <property type="entry name" value="Rhodanese-like_dom_sf"/>
</dbReference>
<dbReference type="SMART" id="SM00450">
    <property type="entry name" value="RHOD"/>
    <property type="match status" value="1"/>
</dbReference>